<name>A0ACB9M4T4_9MYRT</name>
<protein>
    <submittedName>
        <fullName evidence="1">Uncharacterized protein</fullName>
    </submittedName>
</protein>
<proteinExistence type="predicted"/>
<evidence type="ECO:0000313" key="2">
    <source>
        <dbReference type="Proteomes" id="UP001057402"/>
    </source>
</evidence>
<comment type="caution">
    <text evidence="1">The sequence shown here is derived from an EMBL/GenBank/DDBJ whole genome shotgun (WGS) entry which is preliminary data.</text>
</comment>
<keyword evidence="2" id="KW-1185">Reference proteome</keyword>
<organism evidence="1 2">
    <name type="scientific">Melastoma candidum</name>
    <dbReference type="NCBI Taxonomy" id="119954"/>
    <lineage>
        <taxon>Eukaryota</taxon>
        <taxon>Viridiplantae</taxon>
        <taxon>Streptophyta</taxon>
        <taxon>Embryophyta</taxon>
        <taxon>Tracheophyta</taxon>
        <taxon>Spermatophyta</taxon>
        <taxon>Magnoliopsida</taxon>
        <taxon>eudicotyledons</taxon>
        <taxon>Gunneridae</taxon>
        <taxon>Pentapetalae</taxon>
        <taxon>rosids</taxon>
        <taxon>malvids</taxon>
        <taxon>Myrtales</taxon>
        <taxon>Melastomataceae</taxon>
        <taxon>Melastomatoideae</taxon>
        <taxon>Melastomateae</taxon>
        <taxon>Melastoma</taxon>
    </lineage>
</organism>
<dbReference type="Proteomes" id="UP001057402">
    <property type="component" value="Chromosome 10"/>
</dbReference>
<evidence type="ECO:0000313" key="1">
    <source>
        <dbReference type="EMBL" id="KAI4319135.1"/>
    </source>
</evidence>
<sequence length="797" mass="89629">MAPAPLLLPAASTLSPSLASFLDKKLSDDRSLSQTSTLVSELESDCSDLDRCLRELNSRLESRISEYAGFSDGIHRLAGSVGASLGELRSLTAFYDPRSDGGERKKILGEELPALAKEVARVETVRAYAETALKLDGLIGDVEEAVSSALRKSTRNPSALNLEEVRQHAIRMLQEIEDSVTQVSKARPQWSHLLSAVDHRVDRALAIIRPQAIADHRAFLSSLGWPPPLSSSASSDVTRGHSAAAVNPLSTMQGEQKQRYCKNFLSLCQLQELQRKRKFRQLKGQDHWTSLHQPLWAVEELANPIALACECHFSKWVDKPEFIFALGYKITSSYVDCMDELLQPLVDEAMLSGYSCREEWIASMVTGLATYLAKDVFPIYVAQIGEESVHTVRSPARTSWLHLIDLMMDFDKRIRSLIENSGTSLSLMEEETLLRLSCLSVFNDRPDWLVCWAEIEASDVLEKLKMEMGEERYWTNKIKGTAFISILEDFKAPSIADTFLQHLSAVIDRSRSLPSIPLKEKYLRLIGARIIRQFLDCLMLRCQEAEGLTALTDDIALVKVLNSVNTCSYTLTVLREWCEDVFFIEMGSGESEHAASLLQRSDFDATTGSSVLDEEIKMLEEFQTEWVGKISIVILRGFEVCCRDYVKNRKQWQEKTEEGWAVSASFVESLDYLRAKISLIEGNLNGLDFATVWRKVAHGIDQFLSSSLLLSNVKFHDSGVQRFGCDMELLFTIFGGWCLRPEGFFPKVSEGLKLMKMAEKQLKDCLARGQQGLKDQGISYLRVAEAEKIYKSRLYKG</sequence>
<accession>A0ACB9M4T4</accession>
<gene>
    <name evidence="1" type="ORF">MLD38_032771</name>
</gene>
<reference evidence="2" key="1">
    <citation type="journal article" date="2023" name="Front. Plant Sci.">
        <title>Chromosomal-level genome assembly of Melastoma candidum provides insights into trichome evolution.</title>
        <authorList>
            <person name="Zhong Y."/>
            <person name="Wu W."/>
            <person name="Sun C."/>
            <person name="Zou P."/>
            <person name="Liu Y."/>
            <person name="Dai S."/>
            <person name="Zhou R."/>
        </authorList>
    </citation>
    <scope>NUCLEOTIDE SEQUENCE [LARGE SCALE GENOMIC DNA]</scope>
</reference>
<dbReference type="EMBL" id="CM042889">
    <property type="protein sequence ID" value="KAI4319135.1"/>
    <property type="molecule type" value="Genomic_DNA"/>
</dbReference>